<dbReference type="PANTHER" id="PTHR44103">
    <property type="entry name" value="PROPROTEIN CONVERTASE P"/>
    <property type="match status" value="1"/>
</dbReference>
<comment type="caution">
    <text evidence="3">The sequence shown here is derived from an EMBL/GenBank/DDBJ whole genome shotgun (WGS) entry which is preliminary data.</text>
</comment>
<gene>
    <name evidence="3" type="ORF">LEM8419_02643</name>
</gene>
<dbReference type="Gene3D" id="2.130.10.130">
    <property type="entry name" value="Integrin alpha, N-terminal"/>
    <property type="match status" value="2"/>
</dbReference>
<sequence length="743" mass="79567">MMRRSLCLLFLFGTLSATAQLGLQPQLPEVRDDQGGLLPQAWLGGLNAPQYSAADLDGDGLGDLVLFDRAGDALLALRGDGEGNYEPAPELLAGFPDDLSYWILLRDYDADGVQDLFAYSGAFGGFQVYRGSRAADGLLIYPAQPTYAGLSYPLGNALTPIFVTNLDYPAVDDVDGDGDLDILTFSVGGGYLEYYQNQSVERGFGTDTLLYTLASECFGGFFESGLTPELTLSDSPNACARSVRGGGSTVERRHAGSTTLSIDLTGNGLKDVMLGDISFEYIVLGRNTGTRQLAHVTSQDDTWPTGGTPVEVDFFPAIFHVDIDQDGVRDLIASPSQTLNAENIDVGWYYRNTGTEARPDFVFQDSQQFVRQSIDYGSNSAPAAFDADADGRPDLVVGNGEEYVDGLTLRSQLRLIRNVTEPGGPAAFVTADEDYLGLSRFNNVTSAFAPAFGDLDSDGDLDAMVGERGGRLIYLENTAGPGRPATFAEPVFGYMDLDAGQLSKPTLADLDRDGLTDLIVGGFDGRIRFYRNLGTAGAPRFDAFFATPGNVEQLGGINTNTPGSSSGHPAPQVVTYADRFVLLTGNRAGTLEAYTFTDYTQAFTPLSRTVDGLDLGAFSTPATADFDGDGLLDLVFGNQRGGLSYYTSELAAEQSTGLFDRPVPAFFFALSPNPTTGTLQLRHLPGSPVQWIEVHSAIGQFLYRLPATKQTSFSLDLGGLASGIYLIRVTTPRGTASQKVLLR</sequence>
<dbReference type="SUPFAM" id="SSF69318">
    <property type="entry name" value="Integrin alpha N-terminal domain"/>
    <property type="match status" value="2"/>
</dbReference>
<evidence type="ECO:0000313" key="4">
    <source>
        <dbReference type="Proteomes" id="UP000837803"/>
    </source>
</evidence>
<evidence type="ECO:0000256" key="2">
    <source>
        <dbReference type="SAM" id="SignalP"/>
    </source>
</evidence>
<dbReference type="NCBIfam" id="TIGR04183">
    <property type="entry name" value="Por_Secre_tail"/>
    <property type="match status" value="1"/>
</dbReference>
<dbReference type="InterPro" id="IPR028994">
    <property type="entry name" value="Integrin_alpha_N"/>
</dbReference>
<dbReference type="PANTHER" id="PTHR44103:SF1">
    <property type="entry name" value="PROPROTEIN CONVERTASE P"/>
    <property type="match status" value="1"/>
</dbReference>
<dbReference type="InterPro" id="IPR013517">
    <property type="entry name" value="FG-GAP"/>
</dbReference>
<dbReference type="InterPro" id="IPR026444">
    <property type="entry name" value="Secre_tail"/>
</dbReference>
<dbReference type="Proteomes" id="UP000837803">
    <property type="component" value="Unassembled WGS sequence"/>
</dbReference>
<evidence type="ECO:0000313" key="3">
    <source>
        <dbReference type="EMBL" id="CAH1001737.1"/>
    </source>
</evidence>
<feature type="signal peptide" evidence="2">
    <location>
        <begin position="1"/>
        <end position="19"/>
    </location>
</feature>
<keyword evidence="4" id="KW-1185">Reference proteome</keyword>
<feature type="chain" id="PRO_5045310940" description="T9SS type A sorting domain-containing protein" evidence="2">
    <location>
        <begin position="20"/>
        <end position="743"/>
    </location>
</feature>
<organism evidence="3 4">
    <name type="scientific">Neolewinella maritima</name>
    <dbReference type="NCBI Taxonomy" id="1383882"/>
    <lineage>
        <taxon>Bacteria</taxon>
        <taxon>Pseudomonadati</taxon>
        <taxon>Bacteroidota</taxon>
        <taxon>Saprospiria</taxon>
        <taxon>Saprospirales</taxon>
        <taxon>Lewinellaceae</taxon>
        <taxon>Neolewinella</taxon>
    </lineage>
</organism>
<accession>A0ABM9B4A8</accession>
<dbReference type="RefSeq" id="WP_238751586.1">
    <property type="nucleotide sequence ID" value="NZ_CAKLPZ010000003.1"/>
</dbReference>
<reference evidence="3" key="1">
    <citation type="submission" date="2021-12" db="EMBL/GenBank/DDBJ databases">
        <authorList>
            <person name="Rodrigo-Torres L."/>
            <person name="Arahal R. D."/>
            <person name="Lucena T."/>
        </authorList>
    </citation>
    <scope>NUCLEOTIDE SEQUENCE</scope>
    <source>
        <strain evidence="3">CECT 8419</strain>
    </source>
</reference>
<name>A0ABM9B4A8_9BACT</name>
<dbReference type="EMBL" id="CAKLPZ010000003">
    <property type="protein sequence ID" value="CAH1001737.1"/>
    <property type="molecule type" value="Genomic_DNA"/>
</dbReference>
<evidence type="ECO:0008006" key="5">
    <source>
        <dbReference type="Google" id="ProtNLM"/>
    </source>
</evidence>
<keyword evidence="1 2" id="KW-0732">Signal</keyword>
<protein>
    <recommendedName>
        <fullName evidence="5">T9SS type A sorting domain-containing protein</fullName>
    </recommendedName>
</protein>
<dbReference type="Pfam" id="PF01839">
    <property type="entry name" value="FG-GAP"/>
    <property type="match status" value="1"/>
</dbReference>
<proteinExistence type="predicted"/>
<evidence type="ECO:0000256" key="1">
    <source>
        <dbReference type="ARBA" id="ARBA00022729"/>
    </source>
</evidence>